<dbReference type="InterPro" id="IPR006059">
    <property type="entry name" value="SBP"/>
</dbReference>
<evidence type="ECO:0000313" key="4">
    <source>
        <dbReference type="Proteomes" id="UP001519287"/>
    </source>
</evidence>
<dbReference type="Proteomes" id="UP001519287">
    <property type="component" value="Unassembled WGS sequence"/>
</dbReference>
<dbReference type="Gene3D" id="3.40.190.10">
    <property type="entry name" value="Periplasmic binding protein-like II"/>
    <property type="match status" value="1"/>
</dbReference>
<gene>
    <name evidence="3" type="ORF">J2Z66_001037</name>
</gene>
<dbReference type="PANTHER" id="PTHR43649:SF12">
    <property type="entry name" value="DIACETYLCHITOBIOSE BINDING PROTEIN DASA"/>
    <property type="match status" value="1"/>
</dbReference>
<keyword evidence="2" id="KW-0732">Signal</keyword>
<sequence>MKRLMRRRAGFAWIMACILMFTIFTTACSNNSGGKGTTSTPAPTTVATTDTKESEPPVEEEKHDPVTLKLVTWHVGNNQELFDMFHKKYPWITIEPVIPDVAQEVKVAAMQAAGDPADLTWINDLSAFTKDDMLEDLTPYIAKDPTIQSANIVDGILEAYKTKDKTYALPFTSIFEFIVVNKDLLKKHGMEMPGNDWTYDDFLEMARKATDPAASEYGLSFDSMMVSQFKWILPVANGNAANLMFLNEDFTQSVAHTPGVLADLKWLQELTTKWHVRPSGEEGIKLGWETANNFLTGKVLFTLGADWVLPGYQKDATFEWDILPLPKGKVKQATVSMLGAIGIPSASKHKEEAFKWISFLYEVEAQKWMARNGSNTFIIDPELDKAIDEAPVWQGKNVEAVKMSRTMCCLLLGTPELDFYQVNVDNVLTGLLENGGDINSIVPSVEAFNKKTLETRKLLGW</sequence>
<dbReference type="SUPFAM" id="SSF53850">
    <property type="entry name" value="Periplasmic binding protein-like II"/>
    <property type="match status" value="1"/>
</dbReference>
<evidence type="ECO:0000256" key="2">
    <source>
        <dbReference type="SAM" id="SignalP"/>
    </source>
</evidence>
<evidence type="ECO:0000256" key="1">
    <source>
        <dbReference type="SAM" id="MobiDB-lite"/>
    </source>
</evidence>
<dbReference type="EMBL" id="JAGGLB010000002">
    <property type="protein sequence ID" value="MBP1989442.1"/>
    <property type="molecule type" value="Genomic_DNA"/>
</dbReference>
<feature type="region of interest" description="Disordered" evidence="1">
    <location>
        <begin position="32"/>
        <end position="63"/>
    </location>
</feature>
<reference evidence="3 4" key="1">
    <citation type="submission" date="2021-03" db="EMBL/GenBank/DDBJ databases">
        <title>Genomic Encyclopedia of Type Strains, Phase IV (KMG-IV): sequencing the most valuable type-strain genomes for metagenomic binning, comparative biology and taxonomic classification.</title>
        <authorList>
            <person name="Goeker M."/>
        </authorList>
    </citation>
    <scope>NUCLEOTIDE SEQUENCE [LARGE SCALE GENOMIC DNA]</scope>
    <source>
        <strain evidence="3 4">DSM 26048</strain>
    </source>
</reference>
<feature type="compositionally biased region" description="Low complexity" evidence="1">
    <location>
        <begin position="37"/>
        <end position="49"/>
    </location>
</feature>
<proteinExistence type="predicted"/>
<dbReference type="InterPro" id="IPR050490">
    <property type="entry name" value="Bact_solute-bd_prot1"/>
</dbReference>
<dbReference type="PANTHER" id="PTHR43649">
    <property type="entry name" value="ARABINOSE-BINDING PROTEIN-RELATED"/>
    <property type="match status" value="1"/>
</dbReference>
<name>A0ABS4IPF3_9BACL</name>
<feature type="chain" id="PRO_5046586859" evidence="2">
    <location>
        <begin position="28"/>
        <end position="461"/>
    </location>
</feature>
<keyword evidence="4" id="KW-1185">Reference proteome</keyword>
<dbReference type="Pfam" id="PF01547">
    <property type="entry name" value="SBP_bac_1"/>
    <property type="match status" value="1"/>
</dbReference>
<accession>A0ABS4IPF3</accession>
<dbReference type="RefSeq" id="WP_209970251.1">
    <property type="nucleotide sequence ID" value="NZ_JAGGLB010000002.1"/>
</dbReference>
<feature type="signal peptide" evidence="2">
    <location>
        <begin position="1"/>
        <end position="27"/>
    </location>
</feature>
<dbReference type="CDD" id="cd13585">
    <property type="entry name" value="PBP2_TMBP_like"/>
    <property type="match status" value="1"/>
</dbReference>
<comment type="caution">
    <text evidence="3">The sequence shown here is derived from an EMBL/GenBank/DDBJ whole genome shotgun (WGS) entry which is preliminary data.</text>
</comment>
<feature type="compositionally biased region" description="Basic and acidic residues" evidence="1">
    <location>
        <begin position="50"/>
        <end position="63"/>
    </location>
</feature>
<evidence type="ECO:0000313" key="3">
    <source>
        <dbReference type="EMBL" id="MBP1989442.1"/>
    </source>
</evidence>
<protein>
    <submittedName>
        <fullName evidence="3">ABC-type glycerol-3-phosphate transport system substrate-binding protein</fullName>
    </submittedName>
</protein>
<organism evidence="3 4">
    <name type="scientific">Paenibacillus eucommiae</name>
    <dbReference type="NCBI Taxonomy" id="1355755"/>
    <lineage>
        <taxon>Bacteria</taxon>
        <taxon>Bacillati</taxon>
        <taxon>Bacillota</taxon>
        <taxon>Bacilli</taxon>
        <taxon>Bacillales</taxon>
        <taxon>Paenibacillaceae</taxon>
        <taxon>Paenibacillus</taxon>
    </lineage>
</organism>
<dbReference type="PROSITE" id="PS51257">
    <property type="entry name" value="PROKAR_LIPOPROTEIN"/>
    <property type="match status" value="1"/>
</dbReference>